<feature type="transmembrane region" description="Helical" evidence="10">
    <location>
        <begin position="232"/>
        <end position="258"/>
    </location>
</feature>
<evidence type="ECO:0000259" key="11">
    <source>
        <dbReference type="PROSITE" id="PS50262"/>
    </source>
</evidence>
<dbReference type="PROSITE" id="PS50262">
    <property type="entry name" value="G_PROTEIN_RECEP_F1_2"/>
    <property type="match status" value="1"/>
</dbReference>
<accession>A0ABQ8SJW8</accession>
<evidence type="ECO:0000256" key="2">
    <source>
        <dbReference type="ARBA" id="ARBA00010663"/>
    </source>
</evidence>
<gene>
    <name evidence="12" type="ORF">ANN_16364</name>
</gene>
<keyword evidence="7" id="KW-0675">Receptor</keyword>
<dbReference type="EMBL" id="JAJSOF020000027">
    <property type="protein sequence ID" value="KAJ4434045.1"/>
    <property type="molecule type" value="Genomic_DNA"/>
</dbReference>
<comment type="similarity">
    <text evidence="2">Belongs to the G-protein coupled receptor 1 family.</text>
</comment>
<evidence type="ECO:0000313" key="12">
    <source>
        <dbReference type="EMBL" id="KAJ4434045.1"/>
    </source>
</evidence>
<sequence length="298" mass="32873">MAGLCEGGNEPVGSLKASAEIYICKSSANRWNIAEKRYLLSLMADPNIPPGYHASSPLLEMASLRLPDSEEYEFENRRRADSLFTSSSTDSSSSTLHLSTRSQAYRQLPWNVSNRRISEGGNKLVDFIGNTYLDLVTMANNNNNNISFNAFHDGVMEASLQDESASGFNASNVNATLGNATEPIPFYRHTFAMTAVYCFAYILVFAVGLVGNCFVIAVVYRSPRMRTVTNFFIVNLAVADILVIVFCLPATLLSNIFVREYSFITTHLNTGLNVVPCLVLFEDALLTKTTPHFFVPGN</sequence>
<dbReference type="PANTHER" id="PTHR24235">
    <property type="entry name" value="NEUROPEPTIDE Y RECEPTOR"/>
    <property type="match status" value="1"/>
</dbReference>
<comment type="caution">
    <text evidence="12">The sequence shown here is derived from an EMBL/GenBank/DDBJ whole genome shotgun (WGS) entry which is preliminary data.</text>
</comment>
<keyword evidence="8" id="KW-0807">Transducer</keyword>
<feature type="domain" description="G-protein coupled receptors family 1 profile" evidence="11">
    <location>
        <begin position="211"/>
        <end position="280"/>
    </location>
</feature>
<protein>
    <recommendedName>
        <fullName evidence="11">G-protein coupled receptors family 1 profile domain-containing protein</fullName>
    </recommendedName>
</protein>
<name>A0ABQ8SJW8_PERAM</name>
<dbReference type="Pfam" id="PF00001">
    <property type="entry name" value="7tm_1"/>
    <property type="match status" value="1"/>
</dbReference>
<keyword evidence="5" id="KW-0297">G-protein coupled receptor</keyword>
<feature type="region of interest" description="Disordered" evidence="9">
    <location>
        <begin position="77"/>
        <end position="98"/>
    </location>
</feature>
<evidence type="ECO:0000256" key="7">
    <source>
        <dbReference type="ARBA" id="ARBA00023170"/>
    </source>
</evidence>
<evidence type="ECO:0000256" key="5">
    <source>
        <dbReference type="ARBA" id="ARBA00023040"/>
    </source>
</evidence>
<dbReference type="Gene3D" id="1.20.1070.10">
    <property type="entry name" value="Rhodopsin 7-helix transmembrane proteins"/>
    <property type="match status" value="1"/>
</dbReference>
<keyword evidence="6 10" id="KW-0472">Membrane</keyword>
<reference evidence="12 13" key="1">
    <citation type="journal article" date="2022" name="Allergy">
        <title>Genome assembly and annotation of Periplaneta americana reveal a comprehensive cockroach allergen profile.</title>
        <authorList>
            <person name="Wang L."/>
            <person name="Xiong Q."/>
            <person name="Saelim N."/>
            <person name="Wang L."/>
            <person name="Nong W."/>
            <person name="Wan A.T."/>
            <person name="Shi M."/>
            <person name="Liu X."/>
            <person name="Cao Q."/>
            <person name="Hui J.H.L."/>
            <person name="Sookrung N."/>
            <person name="Leung T.F."/>
            <person name="Tungtrongchitr A."/>
            <person name="Tsui S.K.W."/>
        </authorList>
    </citation>
    <scope>NUCLEOTIDE SEQUENCE [LARGE SCALE GENOMIC DNA]</scope>
    <source>
        <strain evidence="12">PWHHKU_190912</strain>
    </source>
</reference>
<dbReference type="InterPro" id="IPR017452">
    <property type="entry name" value="GPCR_Rhodpsn_7TM"/>
</dbReference>
<comment type="subcellular location">
    <subcellularLocation>
        <location evidence="1">Membrane</location>
        <topology evidence="1">Multi-pass membrane protein</topology>
    </subcellularLocation>
</comment>
<keyword evidence="3 10" id="KW-0812">Transmembrane</keyword>
<keyword evidence="4 10" id="KW-1133">Transmembrane helix</keyword>
<dbReference type="Proteomes" id="UP001148838">
    <property type="component" value="Unassembled WGS sequence"/>
</dbReference>
<feature type="transmembrane region" description="Helical" evidence="10">
    <location>
        <begin position="199"/>
        <end position="220"/>
    </location>
</feature>
<evidence type="ECO:0000256" key="9">
    <source>
        <dbReference type="SAM" id="MobiDB-lite"/>
    </source>
</evidence>
<evidence type="ECO:0000256" key="8">
    <source>
        <dbReference type="ARBA" id="ARBA00023224"/>
    </source>
</evidence>
<evidence type="ECO:0000313" key="13">
    <source>
        <dbReference type="Proteomes" id="UP001148838"/>
    </source>
</evidence>
<dbReference type="SUPFAM" id="SSF81321">
    <property type="entry name" value="Family A G protein-coupled receptor-like"/>
    <property type="match status" value="1"/>
</dbReference>
<evidence type="ECO:0000256" key="10">
    <source>
        <dbReference type="SAM" id="Phobius"/>
    </source>
</evidence>
<dbReference type="PRINTS" id="PR00237">
    <property type="entry name" value="GPCRRHODOPSN"/>
</dbReference>
<organism evidence="12 13">
    <name type="scientific">Periplaneta americana</name>
    <name type="common">American cockroach</name>
    <name type="synonym">Blatta americana</name>
    <dbReference type="NCBI Taxonomy" id="6978"/>
    <lineage>
        <taxon>Eukaryota</taxon>
        <taxon>Metazoa</taxon>
        <taxon>Ecdysozoa</taxon>
        <taxon>Arthropoda</taxon>
        <taxon>Hexapoda</taxon>
        <taxon>Insecta</taxon>
        <taxon>Pterygota</taxon>
        <taxon>Neoptera</taxon>
        <taxon>Polyneoptera</taxon>
        <taxon>Dictyoptera</taxon>
        <taxon>Blattodea</taxon>
        <taxon>Blattoidea</taxon>
        <taxon>Blattidae</taxon>
        <taxon>Blattinae</taxon>
        <taxon>Periplaneta</taxon>
    </lineage>
</organism>
<proteinExistence type="inferred from homology"/>
<keyword evidence="13" id="KW-1185">Reference proteome</keyword>
<evidence type="ECO:0000256" key="4">
    <source>
        <dbReference type="ARBA" id="ARBA00022989"/>
    </source>
</evidence>
<evidence type="ECO:0000256" key="3">
    <source>
        <dbReference type="ARBA" id="ARBA00022692"/>
    </source>
</evidence>
<evidence type="ECO:0000256" key="6">
    <source>
        <dbReference type="ARBA" id="ARBA00023136"/>
    </source>
</evidence>
<dbReference type="PANTHER" id="PTHR24235:SF29">
    <property type="entry name" value="GH23382P"/>
    <property type="match status" value="1"/>
</dbReference>
<feature type="compositionally biased region" description="Low complexity" evidence="9">
    <location>
        <begin position="82"/>
        <end position="98"/>
    </location>
</feature>
<dbReference type="InterPro" id="IPR000276">
    <property type="entry name" value="GPCR_Rhodpsn"/>
</dbReference>
<evidence type="ECO:0000256" key="1">
    <source>
        <dbReference type="ARBA" id="ARBA00004141"/>
    </source>
</evidence>